<feature type="region of interest" description="Disordered" evidence="1">
    <location>
        <begin position="307"/>
        <end position="374"/>
    </location>
</feature>
<protein>
    <submittedName>
        <fullName evidence="3">Uncharacterized protein</fullName>
    </submittedName>
</protein>
<feature type="compositionally biased region" description="Polar residues" evidence="1">
    <location>
        <begin position="277"/>
        <end position="292"/>
    </location>
</feature>
<evidence type="ECO:0000256" key="1">
    <source>
        <dbReference type="SAM" id="MobiDB-lite"/>
    </source>
</evidence>
<feature type="compositionally biased region" description="Polar residues" evidence="1">
    <location>
        <begin position="329"/>
        <end position="343"/>
    </location>
</feature>
<feature type="region of interest" description="Disordered" evidence="1">
    <location>
        <begin position="1"/>
        <end position="100"/>
    </location>
</feature>
<organism evidence="2 3">
    <name type="scientific">Drosophila pseudoobscura pseudoobscura</name>
    <name type="common">Fruit fly</name>
    <dbReference type="NCBI Taxonomy" id="46245"/>
    <lineage>
        <taxon>Eukaryota</taxon>
        <taxon>Metazoa</taxon>
        <taxon>Ecdysozoa</taxon>
        <taxon>Arthropoda</taxon>
        <taxon>Hexapoda</taxon>
        <taxon>Insecta</taxon>
        <taxon>Pterygota</taxon>
        <taxon>Neoptera</taxon>
        <taxon>Endopterygota</taxon>
        <taxon>Diptera</taxon>
        <taxon>Brachycera</taxon>
        <taxon>Muscomorpha</taxon>
        <taxon>Ephydroidea</taxon>
        <taxon>Drosophilidae</taxon>
        <taxon>Drosophila</taxon>
        <taxon>Sophophora</taxon>
    </lineage>
</organism>
<feature type="compositionally biased region" description="Low complexity" evidence="1">
    <location>
        <begin position="130"/>
        <end position="140"/>
    </location>
</feature>
<name>A0A6I8UZQ7_DROPS</name>
<accession>A0A6I8UZQ7</accession>
<feature type="compositionally biased region" description="Basic and acidic residues" evidence="1">
    <location>
        <begin position="61"/>
        <end position="75"/>
    </location>
</feature>
<dbReference type="InParanoid" id="A0A6I8UZQ7"/>
<proteinExistence type="predicted"/>
<feature type="region of interest" description="Disordered" evidence="1">
    <location>
        <begin position="258"/>
        <end position="294"/>
    </location>
</feature>
<dbReference type="AlphaFoldDB" id="A0A6I8UZQ7"/>
<feature type="compositionally biased region" description="Basic residues" evidence="1">
    <location>
        <begin position="13"/>
        <end position="22"/>
    </location>
</feature>
<feature type="region of interest" description="Disordered" evidence="1">
    <location>
        <begin position="117"/>
        <end position="153"/>
    </location>
</feature>
<gene>
    <name evidence="3" type="primary">LOC6901589</name>
</gene>
<dbReference type="KEGG" id="dpo:6901589"/>
<dbReference type="Proteomes" id="UP000001819">
    <property type="component" value="Chromosome X"/>
</dbReference>
<reference evidence="3" key="1">
    <citation type="submission" date="2025-08" db="UniProtKB">
        <authorList>
            <consortium name="RefSeq"/>
        </authorList>
    </citation>
    <scope>IDENTIFICATION</scope>
    <source>
        <strain evidence="3">MV-25-SWS-2005</strain>
        <tissue evidence="3">Whole body</tissue>
    </source>
</reference>
<keyword evidence="2" id="KW-1185">Reference proteome</keyword>
<evidence type="ECO:0000313" key="3">
    <source>
        <dbReference type="RefSeq" id="XP_002134260.2"/>
    </source>
</evidence>
<dbReference type="RefSeq" id="XP_002134260.2">
    <property type="nucleotide sequence ID" value="XM_002134224.3"/>
</dbReference>
<evidence type="ECO:0000313" key="2">
    <source>
        <dbReference type="Proteomes" id="UP000001819"/>
    </source>
</evidence>
<dbReference type="ExpressionAtlas" id="A0A6I8UZQ7">
    <property type="expression patterns" value="baseline"/>
</dbReference>
<sequence length="374" mass="41313">MNVATRKVTAPKGKGHTAKKTHSPPSGQLGDRFQAKSGEAWQNYVPASTSNSPGYLGDQPYDNHAHFPPLEEPRHASKRRQQSKSSSGTGEQPPLARTLLPHWVRIKDMKWLDRLASNSSSTPPVPHQEAATATATATATESALDEGEFETAPKPVTPLTARVVAREGSFRSSSARSEGAPLDARCVNLMFESFDMIGISTEADDPQVYDIKRSPNSWLTSEQKQRLHDAIEEEANGPVLDTLERVIQEIRDEIDHMRRWEESSEPPSGVSDHSMWTGCTSSPNNKPANRCSSPKIRSFADNNFEDTYGQSWGTRPRNFRTKSHGAWNATESVSDSPKSSSNAGRARSVGGYPGVNDRSILDFRQPPFPRHFQH</sequence>